<sequence length="125" mass="14156">MRILIVDDEQMVRENLVDYLEDEGLDVISVGSAEEALKLMETDTAEIAIVDMRLPVMHGNDLIIHLKKIRPEMDFIIHTGSVDYAVPPDVRNLGISSDNVLLKPVADMNIFIQKIKSLFGNKYKF</sequence>
<evidence type="ECO:0000256" key="2">
    <source>
        <dbReference type="PROSITE-ProRule" id="PRU00169"/>
    </source>
</evidence>
<organism evidence="4 5">
    <name type="scientific">Maridesulfovibrio ferrireducens</name>
    <dbReference type="NCBI Taxonomy" id="246191"/>
    <lineage>
        <taxon>Bacteria</taxon>
        <taxon>Pseudomonadati</taxon>
        <taxon>Thermodesulfobacteriota</taxon>
        <taxon>Desulfovibrionia</taxon>
        <taxon>Desulfovibrionales</taxon>
        <taxon>Desulfovibrionaceae</taxon>
        <taxon>Maridesulfovibrio</taxon>
    </lineage>
</organism>
<evidence type="ECO:0000256" key="1">
    <source>
        <dbReference type="ARBA" id="ARBA00022553"/>
    </source>
</evidence>
<dbReference type="InterPro" id="IPR001789">
    <property type="entry name" value="Sig_transdc_resp-reg_receiver"/>
</dbReference>
<gene>
    <name evidence="4" type="ORF">SAMN05660337_1621</name>
</gene>
<accession>A0A1G9FMK5</accession>
<keyword evidence="1 2" id="KW-0597">Phosphoprotein</keyword>
<dbReference type="PANTHER" id="PTHR44591">
    <property type="entry name" value="STRESS RESPONSE REGULATOR PROTEIN 1"/>
    <property type="match status" value="1"/>
</dbReference>
<keyword evidence="5" id="KW-1185">Reference proteome</keyword>
<dbReference type="OrthoDB" id="9802155at2"/>
<dbReference type="PANTHER" id="PTHR44591:SF3">
    <property type="entry name" value="RESPONSE REGULATORY DOMAIN-CONTAINING PROTEIN"/>
    <property type="match status" value="1"/>
</dbReference>
<dbReference type="EMBL" id="FNGA01000002">
    <property type="protein sequence ID" value="SDK89668.1"/>
    <property type="molecule type" value="Genomic_DNA"/>
</dbReference>
<dbReference type="AlphaFoldDB" id="A0A1G9FMK5"/>
<name>A0A1G9FMK5_9BACT</name>
<reference evidence="5" key="1">
    <citation type="submission" date="2016-10" db="EMBL/GenBank/DDBJ databases">
        <authorList>
            <person name="Varghese N."/>
            <person name="Submissions S."/>
        </authorList>
    </citation>
    <scope>NUCLEOTIDE SEQUENCE [LARGE SCALE GENOMIC DNA]</scope>
    <source>
        <strain evidence="5">DSM 16995</strain>
    </source>
</reference>
<dbReference type="GO" id="GO:0000160">
    <property type="term" value="P:phosphorelay signal transduction system"/>
    <property type="evidence" value="ECO:0007669"/>
    <property type="project" value="InterPro"/>
</dbReference>
<dbReference type="InterPro" id="IPR050595">
    <property type="entry name" value="Bact_response_regulator"/>
</dbReference>
<dbReference type="Proteomes" id="UP000199053">
    <property type="component" value="Unassembled WGS sequence"/>
</dbReference>
<dbReference type="RefSeq" id="WP_092159926.1">
    <property type="nucleotide sequence ID" value="NZ_FNGA01000002.1"/>
</dbReference>
<dbReference type="Pfam" id="PF00072">
    <property type="entry name" value="Response_reg"/>
    <property type="match status" value="1"/>
</dbReference>
<proteinExistence type="predicted"/>
<dbReference type="Gene3D" id="3.40.50.2300">
    <property type="match status" value="1"/>
</dbReference>
<dbReference type="SUPFAM" id="SSF52172">
    <property type="entry name" value="CheY-like"/>
    <property type="match status" value="1"/>
</dbReference>
<dbReference type="InterPro" id="IPR011006">
    <property type="entry name" value="CheY-like_superfamily"/>
</dbReference>
<evidence type="ECO:0000313" key="5">
    <source>
        <dbReference type="Proteomes" id="UP000199053"/>
    </source>
</evidence>
<dbReference type="SMART" id="SM00448">
    <property type="entry name" value="REC"/>
    <property type="match status" value="1"/>
</dbReference>
<evidence type="ECO:0000313" key="4">
    <source>
        <dbReference type="EMBL" id="SDK89668.1"/>
    </source>
</evidence>
<evidence type="ECO:0000259" key="3">
    <source>
        <dbReference type="PROSITE" id="PS50110"/>
    </source>
</evidence>
<feature type="modified residue" description="4-aspartylphosphate" evidence="2">
    <location>
        <position position="51"/>
    </location>
</feature>
<dbReference type="PROSITE" id="PS50110">
    <property type="entry name" value="RESPONSE_REGULATORY"/>
    <property type="match status" value="1"/>
</dbReference>
<feature type="domain" description="Response regulatory" evidence="3">
    <location>
        <begin position="2"/>
        <end position="118"/>
    </location>
</feature>
<dbReference type="STRING" id="246191.SAMN05660337_1621"/>
<protein>
    <submittedName>
        <fullName evidence="4">Response regulator receiver domain-containing protein</fullName>
    </submittedName>
</protein>